<dbReference type="AlphaFoldDB" id="A0A399LYB5"/>
<proteinExistence type="predicted"/>
<evidence type="ECO:0000313" key="1">
    <source>
        <dbReference type="EMBL" id="RII74551.1"/>
    </source>
</evidence>
<dbReference type="Proteomes" id="UP000265875">
    <property type="component" value="Unassembled WGS sequence"/>
</dbReference>
<evidence type="ECO:0000313" key="2">
    <source>
        <dbReference type="Proteomes" id="UP000265875"/>
    </source>
</evidence>
<name>A0A399LYB5_9PSED</name>
<organism evidence="1 2">
    <name type="scientific">Pseudomonas monteilii</name>
    <dbReference type="NCBI Taxonomy" id="76759"/>
    <lineage>
        <taxon>Bacteria</taxon>
        <taxon>Pseudomonadati</taxon>
        <taxon>Pseudomonadota</taxon>
        <taxon>Gammaproteobacteria</taxon>
        <taxon>Pseudomonadales</taxon>
        <taxon>Pseudomonadaceae</taxon>
        <taxon>Pseudomonas</taxon>
    </lineage>
</organism>
<comment type="caution">
    <text evidence="1">The sequence shown here is derived from an EMBL/GenBank/DDBJ whole genome shotgun (WGS) entry which is preliminary data.</text>
</comment>
<protein>
    <submittedName>
        <fullName evidence="1">Uncharacterized protein</fullName>
    </submittedName>
</protein>
<reference evidence="1 2" key="1">
    <citation type="submission" date="2018-08" db="EMBL/GenBank/DDBJ databases">
        <title>Draft genome sequence of the cyanotroph, Pseudomonas monteilii BCN3.</title>
        <authorList>
            <person name="Jones L.B."/>
            <person name="Kunz D.A."/>
        </authorList>
    </citation>
    <scope>NUCLEOTIDE SEQUENCE [LARGE SCALE GENOMIC DNA]</scope>
    <source>
        <strain evidence="1 2">BCN3</strain>
    </source>
</reference>
<accession>A0A399LYB5</accession>
<dbReference type="EMBL" id="QWLL01000060">
    <property type="protein sequence ID" value="RII74551.1"/>
    <property type="molecule type" value="Genomic_DNA"/>
</dbReference>
<gene>
    <name evidence="1" type="ORF">D0894_26080</name>
</gene>
<sequence length="88" mass="9910">MQGKRAGGVRALHLRPRVQLVPAYRVNKNAAHKGGVFHSGPCRLLRGLARSHRETTGFRPCEHPVEAGEPAKRPAQIYRDFSKIFELR</sequence>